<evidence type="ECO:0000259" key="3">
    <source>
        <dbReference type="Pfam" id="PF25917"/>
    </source>
</evidence>
<dbReference type="PANTHER" id="PTHR30386:SF24">
    <property type="entry name" value="MULTIDRUG RESISTANCE EFFLUX PUMP"/>
    <property type="match status" value="1"/>
</dbReference>
<accession>A0ABW2AZP1</accession>
<gene>
    <name evidence="5" type="ORF">ACFQFQ_01470</name>
</gene>
<reference evidence="6" key="1">
    <citation type="journal article" date="2019" name="Int. J. Syst. Evol. Microbiol.">
        <title>The Global Catalogue of Microorganisms (GCM) 10K type strain sequencing project: providing services to taxonomists for standard genome sequencing and annotation.</title>
        <authorList>
            <consortium name="The Broad Institute Genomics Platform"/>
            <consortium name="The Broad Institute Genome Sequencing Center for Infectious Disease"/>
            <person name="Wu L."/>
            <person name="Ma J."/>
        </authorList>
    </citation>
    <scope>NUCLEOTIDE SEQUENCE [LARGE SCALE GENOMIC DNA]</scope>
    <source>
        <strain evidence="6">CCUG 66188</strain>
    </source>
</reference>
<keyword evidence="2" id="KW-0812">Transmembrane</keyword>
<evidence type="ECO:0000256" key="1">
    <source>
        <dbReference type="SAM" id="Coils"/>
    </source>
</evidence>
<dbReference type="Pfam" id="PF25917">
    <property type="entry name" value="BSH_RND"/>
    <property type="match status" value="1"/>
</dbReference>
<evidence type="ECO:0000259" key="4">
    <source>
        <dbReference type="Pfam" id="PF25963"/>
    </source>
</evidence>
<keyword evidence="2" id="KW-0472">Membrane</keyword>
<dbReference type="SUPFAM" id="SSF56954">
    <property type="entry name" value="Outer membrane efflux proteins (OEP)"/>
    <property type="match status" value="1"/>
</dbReference>
<dbReference type="Gene3D" id="1.10.287.470">
    <property type="entry name" value="Helix hairpin bin"/>
    <property type="match status" value="1"/>
</dbReference>
<sequence length="334" mass="35210">MTNFKLIGLAIAAVIAGGGLYWWYQNGLIYPSTDDAYLRANILTIAPQVSGRVTEVSTGENKYVRAGDLIFKLDTAQLQAAVETAQANYDQARRNAGSTSADVLGAQARVAGAQTARDEAQTSHDRQKTLFEKGDVSQAALDQASTTLDQATATLQAAQSALAAARSQAGEPGDRNAVVRAALGQLTQAQIALDHATVTAPVDGWVANITLRPGQVVAAGQPLFSIVEDGHWWVDGNFKETDLMRIRPGQPVSISIDMYPDTRLNGKIESIGAGSGAVFSLLPPENATGNWVKVTQRFPVRISLEGKPGNPAVQLRVGASVTATVDTSADEAGQ</sequence>
<keyword evidence="1" id="KW-0175">Coiled coil</keyword>
<feature type="transmembrane region" description="Helical" evidence="2">
    <location>
        <begin position="7"/>
        <end position="24"/>
    </location>
</feature>
<dbReference type="Gene3D" id="2.40.50.100">
    <property type="match status" value="1"/>
</dbReference>
<feature type="domain" description="p-hydroxybenzoic acid efflux pump subunit AaeA-like beta-barrel" evidence="4">
    <location>
        <begin position="233"/>
        <end position="325"/>
    </location>
</feature>
<keyword evidence="2" id="KW-1133">Transmembrane helix</keyword>
<evidence type="ECO:0000313" key="5">
    <source>
        <dbReference type="EMBL" id="MFC6758472.1"/>
    </source>
</evidence>
<dbReference type="Pfam" id="PF25963">
    <property type="entry name" value="Beta-barrel_AAEA"/>
    <property type="match status" value="1"/>
</dbReference>
<dbReference type="Gene3D" id="2.40.30.170">
    <property type="match status" value="1"/>
</dbReference>
<dbReference type="EMBL" id="JBHSWG010000001">
    <property type="protein sequence ID" value="MFC6758472.1"/>
    <property type="molecule type" value="Genomic_DNA"/>
</dbReference>
<protein>
    <submittedName>
        <fullName evidence="5">HlyD family secretion protein</fullName>
    </submittedName>
</protein>
<evidence type="ECO:0000313" key="6">
    <source>
        <dbReference type="Proteomes" id="UP001596353"/>
    </source>
</evidence>
<evidence type="ECO:0000256" key="2">
    <source>
        <dbReference type="SAM" id="Phobius"/>
    </source>
</evidence>
<comment type="caution">
    <text evidence="5">The sequence shown here is derived from an EMBL/GenBank/DDBJ whole genome shotgun (WGS) entry which is preliminary data.</text>
</comment>
<proteinExistence type="predicted"/>
<organism evidence="5 6">
    <name type="scientific">Sulfitobacter porphyrae</name>
    <dbReference type="NCBI Taxonomy" id="1246864"/>
    <lineage>
        <taxon>Bacteria</taxon>
        <taxon>Pseudomonadati</taxon>
        <taxon>Pseudomonadota</taxon>
        <taxon>Alphaproteobacteria</taxon>
        <taxon>Rhodobacterales</taxon>
        <taxon>Roseobacteraceae</taxon>
        <taxon>Sulfitobacter</taxon>
    </lineage>
</organism>
<feature type="coiled-coil region" evidence="1">
    <location>
        <begin position="141"/>
        <end position="168"/>
    </location>
</feature>
<dbReference type="InterPro" id="IPR058634">
    <property type="entry name" value="AaeA-lik-b-barrel"/>
</dbReference>
<dbReference type="SUPFAM" id="SSF111369">
    <property type="entry name" value="HlyD-like secretion proteins"/>
    <property type="match status" value="2"/>
</dbReference>
<dbReference type="PANTHER" id="PTHR30386">
    <property type="entry name" value="MEMBRANE FUSION SUBUNIT OF EMRAB-TOLC MULTIDRUG EFFLUX PUMP"/>
    <property type="match status" value="1"/>
</dbReference>
<name>A0ABW2AZP1_9RHOB</name>
<keyword evidence="6" id="KW-1185">Reference proteome</keyword>
<dbReference type="InterPro" id="IPR058625">
    <property type="entry name" value="MdtA-like_BSH"/>
</dbReference>
<dbReference type="InterPro" id="IPR050739">
    <property type="entry name" value="MFP"/>
</dbReference>
<feature type="domain" description="Multidrug resistance protein MdtA-like barrel-sandwich hybrid" evidence="3">
    <location>
        <begin position="42"/>
        <end position="227"/>
    </location>
</feature>
<dbReference type="Proteomes" id="UP001596353">
    <property type="component" value="Unassembled WGS sequence"/>
</dbReference>